<evidence type="ECO:0000313" key="3">
    <source>
        <dbReference type="Proteomes" id="UP000027647"/>
    </source>
</evidence>
<comment type="caution">
    <text evidence="2">The sequence shown here is derived from an EMBL/GenBank/DDBJ whole genome shotgun (WGS) entry which is preliminary data.</text>
</comment>
<evidence type="ECO:0000313" key="2">
    <source>
        <dbReference type="EMBL" id="KEO92118.1"/>
    </source>
</evidence>
<dbReference type="Proteomes" id="UP000027647">
    <property type="component" value="Unassembled WGS sequence"/>
</dbReference>
<keyword evidence="1" id="KW-0472">Membrane</keyword>
<feature type="transmembrane region" description="Helical" evidence="1">
    <location>
        <begin position="12"/>
        <end position="30"/>
    </location>
</feature>
<dbReference type="STRING" id="1044.EH31_05475"/>
<gene>
    <name evidence="2" type="ORF">EH31_05475</name>
</gene>
<keyword evidence="1" id="KW-1133">Transmembrane helix</keyword>
<dbReference type="OrthoDB" id="9912212at2"/>
<dbReference type="AlphaFoldDB" id="A0A074MJV7"/>
<reference evidence="2 3" key="1">
    <citation type="submission" date="2014-04" db="EMBL/GenBank/DDBJ databases">
        <title>A comprehensive comparison of genomes of Erythrobacter spp. strains.</title>
        <authorList>
            <person name="Zheng Q."/>
        </authorList>
    </citation>
    <scope>NUCLEOTIDE SEQUENCE [LARGE SCALE GENOMIC DNA]</scope>
    <source>
        <strain evidence="2 3">DSM 6997</strain>
    </source>
</reference>
<sequence>MGEEFRSYAERVRVDHYLHWFAVIAVSVWAGTVYGWLAAIGAFIALLVAITLTNTIILAKTGSLMGVRVNRWAWVTFAILTIIVSSAEVHTIQP</sequence>
<feature type="transmembrane region" description="Helical" evidence="1">
    <location>
        <begin position="36"/>
        <end position="59"/>
    </location>
</feature>
<evidence type="ECO:0000256" key="1">
    <source>
        <dbReference type="SAM" id="Phobius"/>
    </source>
</evidence>
<accession>A0A074MJV7</accession>
<organism evidence="2 3">
    <name type="scientific">Erythrobacter longus</name>
    <dbReference type="NCBI Taxonomy" id="1044"/>
    <lineage>
        <taxon>Bacteria</taxon>
        <taxon>Pseudomonadati</taxon>
        <taxon>Pseudomonadota</taxon>
        <taxon>Alphaproteobacteria</taxon>
        <taxon>Sphingomonadales</taxon>
        <taxon>Erythrobacteraceae</taxon>
        <taxon>Erythrobacter/Porphyrobacter group</taxon>
        <taxon>Erythrobacter</taxon>
    </lineage>
</organism>
<evidence type="ECO:0008006" key="4">
    <source>
        <dbReference type="Google" id="ProtNLM"/>
    </source>
</evidence>
<dbReference type="EMBL" id="JMIW01000001">
    <property type="protein sequence ID" value="KEO92118.1"/>
    <property type="molecule type" value="Genomic_DNA"/>
</dbReference>
<protein>
    <recommendedName>
        <fullName evidence="4">Cytochrome c oxidase subunit IV bacterial aa3 type domain-containing protein</fullName>
    </recommendedName>
</protein>
<keyword evidence="1" id="KW-0812">Transmembrane</keyword>
<proteinExistence type="predicted"/>
<dbReference type="RefSeq" id="WP_034958493.1">
    <property type="nucleotide sequence ID" value="NZ_JMIW01000001.1"/>
</dbReference>
<name>A0A074MJV7_ERYLO</name>
<feature type="transmembrane region" description="Helical" evidence="1">
    <location>
        <begin position="71"/>
        <end position="92"/>
    </location>
</feature>
<keyword evidence="3" id="KW-1185">Reference proteome</keyword>